<evidence type="ECO:0000256" key="4">
    <source>
        <dbReference type="SAM" id="Phobius"/>
    </source>
</evidence>
<dbReference type="GO" id="GO:0016757">
    <property type="term" value="F:glycosyltransferase activity"/>
    <property type="evidence" value="ECO:0007669"/>
    <property type="project" value="UniProtKB-KW"/>
</dbReference>
<dbReference type="SUPFAM" id="SSF53448">
    <property type="entry name" value="Nucleotide-diphospho-sugar transferases"/>
    <property type="match status" value="1"/>
</dbReference>
<protein>
    <submittedName>
        <fullName evidence="6">Glycosyl transferase family 2</fullName>
    </submittedName>
</protein>
<dbReference type="EMBL" id="QGTW01000002">
    <property type="protein sequence ID" value="PWW31275.1"/>
    <property type="molecule type" value="Genomic_DNA"/>
</dbReference>
<evidence type="ECO:0000256" key="1">
    <source>
        <dbReference type="ARBA" id="ARBA00006739"/>
    </source>
</evidence>
<dbReference type="RefSeq" id="WP_110063814.1">
    <property type="nucleotide sequence ID" value="NZ_QGTW01000002.1"/>
</dbReference>
<evidence type="ECO:0000313" key="6">
    <source>
        <dbReference type="EMBL" id="PWW31275.1"/>
    </source>
</evidence>
<sequence length="355" mass="42098">MYLSVIIPVYNSEKYLSHCIESIMNQTFSDFEIILVNDGSVDNSRAICEDYSAKYSAIHAYTIKNSGSAYARNYGLEKSQGTYISFIDSDDWIHPNMFEKLTSISKKKRTDIVSCNLLNVKADGKENPEYSDCTSGYYDRERIVNEIFPFLVNSSDLSQHKWPMRMVTKIYNREFLIQNNVRFADDLRAAQDFVFSVTAMYYADSFYYLKDEFLYYYRENFDSRTHKHLHKAWDNYLSMNNHLRELLADSNVFDFSNQLELSKLHGVLSSISYVYRDGNKNRFLEKYKYTKEFARFYNLKDSVNLIDWEKTPLKKKIFIFLLKHRMYFFVALIANSYYVLIYRIYKKVLKGRGLS</sequence>
<dbReference type="Proteomes" id="UP000247150">
    <property type="component" value="Unassembled WGS sequence"/>
</dbReference>
<dbReference type="InterPro" id="IPR001173">
    <property type="entry name" value="Glyco_trans_2-like"/>
</dbReference>
<dbReference type="Pfam" id="PF00535">
    <property type="entry name" value="Glycos_transf_2"/>
    <property type="match status" value="1"/>
</dbReference>
<keyword evidence="2" id="KW-0328">Glycosyltransferase</keyword>
<organism evidence="6 7">
    <name type="scientific">Cytobacillus oceanisediminis</name>
    <dbReference type="NCBI Taxonomy" id="665099"/>
    <lineage>
        <taxon>Bacteria</taxon>
        <taxon>Bacillati</taxon>
        <taxon>Bacillota</taxon>
        <taxon>Bacilli</taxon>
        <taxon>Bacillales</taxon>
        <taxon>Bacillaceae</taxon>
        <taxon>Cytobacillus</taxon>
    </lineage>
</organism>
<evidence type="ECO:0000259" key="5">
    <source>
        <dbReference type="Pfam" id="PF00535"/>
    </source>
</evidence>
<dbReference type="PANTHER" id="PTHR22916:SF51">
    <property type="entry name" value="GLYCOSYLTRANSFERASE EPSH-RELATED"/>
    <property type="match status" value="1"/>
</dbReference>
<gene>
    <name evidence="6" type="ORF">DFO73_102271</name>
</gene>
<feature type="domain" description="Glycosyltransferase 2-like" evidence="5">
    <location>
        <begin position="4"/>
        <end position="135"/>
    </location>
</feature>
<keyword evidence="3 6" id="KW-0808">Transferase</keyword>
<evidence type="ECO:0000256" key="2">
    <source>
        <dbReference type="ARBA" id="ARBA00022676"/>
    </source>
</evidence>
<accession>A0A2V3A4B4</accession>
<dbReference type="Gene3D" id="3.90.550.10">
    <property type="entry name" value="Spore Coat Polysaccharide Biosynthesis Protein SpsA, Chain A"/>
    <property type="match status" value="1"/>
</dbReference>
<keyword evidence="4" id="KW-1133">Transmembrane helix</keyword>
<comment type="caution">
    <text evidence="6">The sequence shown here is derived from an EMBL/GenBank/DDBJ whole genome shotgun (WGS) entry which is preliminary data.</text>
</comment>
<feature type="transmembrane region" description="Helical" evidence="4">
    <location>
        <begin position="326"/>
        <end position="345"/>
    </location>
</feature>
<name>A0A2V3A4B4_9BACI</name>
<evidence type="ECO:0000313" key="7">
    <source>
        <dbReference type="Proteomes" id="UP000247150"/>
    </source>
</evidence>
<comment type="similarity">
    <text evidence="1">Belongs to the glycosyltransferase 2 family.</text>
</comment>
<evidence type="ECO:0000256" key="3">
    <source>
        <dbReference type="ARBA" id="ARBA00022679"/>
    </source>
</evidence>
<dbReference type="AlphaFoldDB" id="A0A2V3A4B4"/>
<keyword evidence="4" id="KW-0472">Membrane</keyword>
<dbReference type="CDD" id="cd00761">
    <property type="entry name" value="Glyco_tranf_GTA_type"/>
    <property type="match status" value="1"/>
</dbReference>
<proteinExistence type="inferred from homology"/>
<dbReference type="PANTHER" id="PTHR22916">
    <property type="entry name" value="GLYCOSYLTRANSFERASE"/>
    <property type="match status" value="1"/>
</dbReference>
<dbReference type="InterPro" id="IPR029044">
    <property type="entry name" value="Nucleotide-diphossugar_trans"/>
</dbReference>
<reference evidence="6 7" key="1">
    <citation type="submission" date="2018-05" db="EMBL/GenBank/DDBJ databases">
        <title>Freshwater and sediment microbial communities from various areas in North America, analyzing microbe dynamics in response to fracking.</title>
        <authorList>
            <person name="Lamendella R."/>
        </authorList>
    </citation>
    <scope>NUCLEOTIDE SEQUENCE [LARGE SCALE GENOMIC DNA]</scope>
    <source>
        <strain evidence="6 7">15_TX</strain>
    </source>
</reference>
<dbReference type="OrthoDB" id="396512at2"/>
<keyword evidence="4" id="KW-0812">Transmembrane</keyword>